<dbReference type="InterPro" id="IPR003595">
    <property type="entry name" value="Tyr_Pase_cat"/>
</dbReference>
<dbReference type="AlphaFoldDB" id="A0A815ZW89"/>
<dbReference type="EMBL" id="CAJOBH010007872">
    <property type="protein sequence ID" value="CAF4096498.1"/>
    <property type="molecule type" value="Genomic_DNA"/>
</dbReference>
<evidence type="ECO:0000259" key="7">
    <source>
        <dbReference type="PROSITE" id="PS50056"/>
    </source>
</evidence>
<dbReference type="SMART" id="SM00404">
    <property type="entry name" value="PTPc_motif"/>
    <property type="match status" value="1"/>
</dbReference>
<evidence type="ECO:0000256" key="2">
    <source>
        <dbReference type="ARBA" id="ARBA00013081"/>
    </source>
</evidence>
<dbReference type="PROSITE" id="PS00383">
    <property type="entry name" value="TYR_PHOSPHATASE_1"/>
    <property type="match status" value="1"/>
</dbReference>
<evidence type="ECO:0000313" key="9">
    <source>
        <dbReference type="EMBL" id="CAF4096498.1"/>
    </source>
</evidence>
<reference evidence="8" key="1">
    <citation type="submission" date="2021-02" db="EMBL/GenBank/DDBJ databases">
        <authorList>
            <person name="Nowell W R."/>
        </authorList>
    </citation>
    <scope>NUCLEOTIDE SEQUENCE</scope>
</reference>
<dbReference type="GO" id="GO:0008579">
    <property type="term" value="F:JUN kinase phosphatase activity"/>
    <property type="evidence" value="ECO:0007669"/>
    <property type="project" value="TreeGrafter"/>
</dbReference>
<feature type="domain" description="Tyrosine-protein phosphatase" evidence="6">
    <location>
        <begin position="62"/>
        <end position="204"/>
    </location>
</feature>
<dbReference type="PROSITE" id="PS50054">
    <property type="entry name" value="TYR_PHOSPHATASE_DUAL"/>
    <property type="match status" value="1"/>
</dbReference>
<dbReference type="InterPro" id="IPR000340">
    <property type="entry name" value="Dual-sp_phosphatase_cat-dom"/>
</dbReference>
<accession>A0A815ZW89</accession>
<dbReference type="Gene3D" id="3.90.190.10">
    <property type="entry name" value="Protein tyrosine phosphatase superfamily"/>
    <property type="match status" value="1"/>
</dbReference>
<keyword evidence="3" id="KW-0378">Hydrolase</keyword>
<dbReference type="PANTHER" id="PTHR46377:SF1">
    <property type="entry name" value="DUAL SPECIFICITY PROTEIN PHOSPHATASE 19"/>
    <property type="match status" value="1"/>
</dbReference>
<evidence type="ECO:0000256" key="1">
    <source>
        <dbReference type="ARBA" id="ARBA00009580"/>
    </source>
</evidence>
<proteinExistence type="inferred from homology"/>
<dbReference type="EC" id="3.1.3.16" evidence="2"/>
<comment type="caution">
    <text evidence="8">The sequence shown here is derived from an EMBL/GenBank/DDBJ whole genome shotgun (WGS) entry which is preliminary data.</text>
</comment>
<evidence type="ECO:0000256" key="4">
    <source>
        <dbReference type="ARBA" id="ARBA00022912"/>
    </source>
</evidence>
<comment type="catalytic activity">
    <reaction evidence="5">
        <text>O-phospho-L-threonyl-[protein] + H2O = L-threonyl-[protein] + phosphate</text>
        <dbReference type="Rhea" id="RHEA:47004"/>
        <dbReference type="Rhea" id="RHEA-COMP:11060"/>
        <dbReference type="Rhea" id="RHEA-COMP:11605"/>
        <dbReference type="ChEBI" id="CHEBI:15377"/>
        <dbReference type="ChEBI" id="CHEBI:30013"/>
        <dbReference type="ChEBI" id="CHEBI:43474"/>
        <dbReference type="ChEBI" id="CHEBI:61977"/>
        <dbReference type="EC" id="3.1.3.16"/>
    </reaction>
</comment>
<evidence type="ECO:0000313" key="10">
    <source>
        <dbReference type="Proteomes" id="UP000663855"/>
    </source>
</evidence>
<evidence type="ECO:0000313" key="8">
    <source>
        <dbReference type="EMBL" id="CAF1590381.1"/>
    </source>
</evidence>
<organism evidence="8 10">
    <name type="scientific">Rotaria magnacalcarata</name>
    <dbReference type="NCBI Taxonomy" id="392030"/>
    <lineage>
        <taxon>Eukaryota</taxon>
        <taxon>Metazoa</taxon>
        <taxon>Spiralia</taxon>
        <taxon>Gnathifera</taxon>
        <taxon>Rotifera</taxon>
        <taxon>Eurotatoria</taxon>
        <taxon>Bdelloidea</taxon>
        <taxon>Philodinida</taxon>
        <taxon>Philodinidae</taxon>
        <taxon>Rotaria</taxon>
    </lineage>
</organism>
<dbReference type="InterPro" id="IPR020422">
    <property type="entry name" value="TYR_PHOSPHATASE_DUAL_dom"/>
</dbReference>
<dbReference type="InterPro" id="IPR000387">
    <property type="entry name" value="Tyr_Pase_dom"/>
</dbReference>
<dbReference type="SMART" id="SM00195">
    <property type="entry name" value="DSPc"/>
    <property type="match status" value="1"/>
</dbReference>
<dbReference type="EMBL" id="CAJNOV010016425">
    <property type="protein sequence ID" value="CAF1590381.1"/>
    <property type="molecule type" value="Genomic_DNA"/>
</dbReference>
<gene>
    <name evidence="9" type="ORF">BYL167_LOCUS18890</name>
    <name evidence="8" type="ORF">CJN711_LOCUS33967</name>
</gene>
<feature type="domain" description="Tyrosine specific protein phosphatases" evidence="7">
    <location>
        <begin position="124"/>
        <end position="185"/>
    </location>
</feature>
<dbReference type="GO" id="GO:0005737">
    <property type="term" value="C:cytoplasm"/>
    <property type="evidence" value="ECO:0007669"/>
    <property type="project" value="TreeGrafter"/>
</dbReference>
<dbReference type="InterPro" id="IPR029021">
    <property type="entry name" value="Prot-tyrosine_phosphatase-like"/>
</dbReference>
<dbReference type="Proteomes" id="UP000663855">
    <property type="component" value="Unassembled WGS sequence"/>
</dbReference>
<dbReference type="SUPFAM" id="SSF52799">
    <property type="entry name" value="(Phosphotyrosine protein) phosphatases II"/>
    <property type="match status" value="1"/>
</dbReference>
<dbReference type="FunFam" id="3.90.190.10:FF:000004">
    <property type="entry name" value="Protein phosphatase Slingshot homolog 2"/>
    <property type="match status" value="1"/>
</dbReference>
<dbReference type="Proteomes" id="UP000681967">
    <property type="component" value="Unassembled WGS sequence"/>
</dbReference>
<name>A0A815ZW89_9BILA</name>
<dbReference type="InterPro" id="IPR016130">
    <property type="entry name" value="Tyr_Pase_AS"/>
</dbReference>
<dbReference type="GO" id="GO:0004722">
    <property type="term" value="F:protein serine/threonine phosphatase activity"/>
    <property type="evidence" value="ECO:0007669"/>
    <property type="project" value="UniProtKB-EC"/>
</dbReference>
<keyword evidence="4" id="KW-0904">Protein phosphatase</keyword>
<evidence type="ECO:0000259" key="6">
    <source>
        <dbReference type="PROSITE" id="PS50054"/>
    </source>
</evidence>
<dbReference type="PROSITE" id="PS50056">
    <property type="entry name" value="TYR_PHOSPHATASE_2"/>
    <property type="match status" value="1"/>
</dbReference>
<dbReference type="PANTHER" id="PTHR46377">
    <property type="entry name" value="DUAL SPECIFICITY PROTEIN PHOSPHATASE 19"/>
    <property type="match status" value="1"/>
</dbReference>
<dbReference type="Pfam" id="PF00782">
    <property type="entry name" value="DSPc"/>
    <property type="match status" value="1"/>
</dbReference>
<evidence type="ECO:0000256" key="5">
    <source>
        <dbReference type="ARBA" id="ARBA00048336"/>
    </source>
</evidence>
<comment type="similarity">
    <text evidence="1">Belongs to the protein-tyrosine phosphatase family.</text>
</comment>
<protein>
    <recommendedName>
        <fullName evidence="2">protein-serine/threonine phosphatase</fullName>
        <ecNumber evidence="2">3.1.3.16</ecNumber>
    </recommendedName>
</protein>
<sequence>MSFLSDLQVYSQSKLRPTTTRITNSIGQIHHESRSEDGTFQTHDQQVNSNSIFMVIDNSPDEKLHHVIDGVYIGSQDAAINIEALNECRITHILNVATGINNAFPEQYKYLNIELLDVPETNIQKVFTYTNEFIQQAVTNHGHILIHCNAGISRSASIVLAYLIGIHQMKYDDAYQLLKTTRSNIKPNDGFIQQLKEYAAEIARTNENSVVLTDKDESCNM</sequence>
<evidence type="ECO:0000256" key="3">
    <source>
        <dbReference type="ARBA" id="ARBA00022801"/>
    </source>
</evidence>
<dbReference type="CDD" id="cd14498">
    <property type="entry name" value="DSP"/>
    <property type="match status" value="1"/>
</dbReference>